<evidence type="ECO:0000313" key="4">
    <source>
        <dbReference type="Proteomes" id="UP001055439"/>
    </source>
</evidence>
<feature type="region of interest" description="Disordered" evidence="1">
    <location>
        <begin position="41"/>
        <end position="138"/>
    </location>
</feature>
<evidence type="ECO:0000256" key="2">
    <source>
        <dbReference type="SAM" id="SignalP"/>
    </source>
</evidence>
<dbReference type="AlphaFoldDB" id="A0A9E7L4W7"/>
<proteinExistence type="predicted"/>
<protein>
    <submittedName>
        <fullName evidence="3">Uncharacterized protein</fullName>
    </submittedName>
</protein>
<dbReference type="Proteomes" id="UP001055439">
    <property type="component" value="Chromosome 9"/>
</dbReference>
<organism evidence="3 4">
    <name type="scientific">Musa troglodytarum</name>
    <name type="common">fe'i banana</name>
    <dbReference type="NCBI Taxonomy" id="320322"/>
    <lineage>
        <taxon>Eukaryota</taxon>
        <taxon>Viridiplantae</taxon>
        <taxon>Streptophyta</taxon>
        <taxon>Embryophyta</taxon>
        <taxon>Tracheophyta</taxon>
        <taxon>Spermatophyta</taxon>
        <taxon>Magnoliopsida</taxon>
        <taxon>Liliopsida</taxon>
        <taxon>Zingiberales</taxon>
        <taxon>Musaceae</taxon>
        <taxon>Musa</taxon>
    </lineage>
</organism>
<keyword evidence="4" id="KW-1185">Reference proteome</keyword>
<feature type="compositionally biased region" description="Pro residues" evidence="1">
    <location>
        <begin position="69"/>
        <end position="79"/>
    </location>
</feature>
<feature type="signal peptide" evidence="2">
    <location>
        <begin position="1"/>
        <end position="33"/>
    </location>
</feature>
<evidence type="ECO:0000313" key="3">
    <source>
        <dbReference type="EMBL" id="URE46073.1"/>
    </source>
</evidence>
<feature type="compositionally biased region" description="Gly residues" evidence="1">
    <location>
        <begin position="95"/>
        <end position="111"/>
    </location>
</feature>
<evidence type="ECO:0000256" key="1">
    <source>
        <dbReference type="SAM" id="MobiDB-lite"/>
    </source>
</evidence>
<feature type="chain" id="PRO_5039506639" evidence="2">
    <location>
        <begin position="34"/>
        <end position="138"/>
    </location>
</feature>
<reference evidence="3" key="1">
    <citation type="submission" date="2022-05" db="EMBL/GenBank/DDBJ databases">
        <title>The Musa troglodytarum L. genome provides insights into the mechanism of non-climacteric behaviour and enrichment of carotenoids.</title>
        <authorList>
            <person name="Wang J."/>
        </authorList>
    </citation>
    <scope>NUCLEOTIDE SEQUENCE</scope>
    <source>
        <tissue evidence="3">Leaf</tissue>
    </source>
</reference>
<name>A0A9E7L4W7_9LILI</name>
<accession>A0A9E7L4W7</accession>
<sequence>MQTNIIDAALRAYGGSVRKLLFLLLLPLPQVFAPADTGVGAALRPIEPTNGVPDPARPRRHLRRADQPLRPPRQLPPGELPRAPGASPSFPRSQGLGGKAGGGVGHGGTGEGVPPRQRPRRRAVVSDGPLLGGGAGGR</sequence>
<dbReference type="OrthoDB" id="202470at2759"/>
<gene>
    <name evidence="3" type="ORF">MUK42_13816</name>
</gene>
<dbReference type="EMBL" id="CP097511">
    <property type="protein sequence ID" value="URE46073.1"/>
    <property type="molecule type" value="Genomic_DNA"/>
</dbReference>
<keyword evidence="2" id="KW-0732">Signal</keyword>